<dbReference type="RefSeq" id="WP_379906379.1">
    <property type="nucleotide sequence ID" value="NZ_JBHRTR010000050.1"/>
</dbReference>
<accession>A0ABV7L9J9</accession>
<feature type="chain" id="PRO_5046988441" evidence="1">
    <location>
        <begin position="27"/>
        <end position="274"/>
    </location>
</feature>
<gene>
    <name evidence="2" type="ORF">ACFOGJ_26945</name>
</gene>
<sequence length="274" mass="29258">MRYLVSSGRAAGLGALLVTMPLAALAQERQADPAPDQSLGAAVLECAEIKPLFDRLRCYDRLARDVDTFDAVVRETCGTSATGRLEDPALEEARLQQSVQGAVAALRQGQLGAAPPQQLEVRRNVKVEGIDLTPNWTVDEVRDGQGVLVEVRLSTVASNALTEGGAKPSFNILCRQRNTLAWFETGLSGGGGTTPVSLVFGGDAEPMAVTLDNTQNGKAIGVWNKAETILQPLLDKKAMSVRFTPEGADKPVAADFNLNGFENAIEVIRLQCGW</sequence>
<evidence type="ECO:0000313" key="3">
    <source>
        <dbReference type="Proteomes" id="UP001595528"/>
    </source>
</evidence>
<evidence type="ECO:0000256" key="1">
    <source>
        <dbReference type="SAM" id="SignalP"/>
    </source>
</evidence>
<feature type="signal peptide" evidence="1">
    <location>
        <begin position="1"/>
        <end position="26"/>
    </location>
</feature>
<reference evidence="3" key="1">
    <citation type="journal article" date="2019" name="Int. J. Syst. Evol. Microbiol.">
        <title>The Global Catalogue of Microorganisms (GCM) 10K type strain sequencing project: providing services to taxonomists for standard genome sequencing and annotation.</title>
        <authorList>
            <consortium name="The Broad Institute Genomics Platform"/>
            <consortium name="The Broad Institute Genome Sequencing Center for Infectious Disease"/>
            <person name="Wu L."/>
            <person name="Ma J."/>
        </authorList>
    </citation>
    <scope>NUCLEOTIDE SEQUENCE [LARGE SCALE GENOMIC DNA]</scope>
    <source>
        <strain evidence="3">KCTC 42964</strain>
    </source>
</reference>
<protein>
    <submittedName>
        <fullName evidence="2">Uncharacterized protein</fullName>
    </submittedName>
</protein>
<organism evidence="2 3">
    <name type="scientific">Marinibaculum pumilum</name>
    <dbReference type="NCBI Taxonomy" id="1766165"/>
    <lineage>
        <taxon>Bacteria</taxon>
        <taxon>Pseudomonadati</taxon>
        <taxon>Pseudomonadota</taxon>
        <taxon>Alphaproteobacteria</taxon>
        <taxon>Rhodospirillales</taxon>
        <taxon>Rhodospirillaceae</taxon>
        <taxon>Marinibaculum</taxon>
    </lineage>
</organism>
<name>A0ABV7L9J9_9PROT</name>
<keyword evidence="1" id="KW-0732">Signal</keyword>
<proteinExistence type="predicted"/>
<evidence type="ECO:0000313" key="2">
    <source>
        <dbReference type="EMBL" id="MFC3230912.1"/>
    </source>
</evidence>
<comment type="caution">
    <text evidence="2">The sequence shown here is derived from an EMBL/GenBank/DDBJ whole genome shotgun (WGS) entry which is preliminary data.</text>
</comment>
<dbReference type="Proteomes" id="UP001595528">
    <property type="component" value="Unassembled WGS sequence"/>
</dbReference>
<dbReference type="EMBL" id="JBHRTR010000050">
    <property type="protein sequence ID" value="MFC3230912.1"/>
    <property type="molecule type" value="Genomic_DNA"/>
</dbReference>
<keyword evidence="3" id="KW-1185">Reference proteome</keyword>